<dbReference type="GO" id="GO:0051750">
    <property type="term" value="F:delta(3,5)-delta(2,4)-dienoyl-CoA isomerase activity"/>
    <property type="evidence" value="ECO:0007669"/>
    <property type="project" value="TreeGrafter"/>
</dbReference>
<keyword evidence="8" id="KW-0413">Isomerase</keyword>
<protein>
    <submittedName>
        <fullName evidence="10">Uncharacterized protein</fullName>
    </submittedName>
</protein>
<dbReference type="InterPro" id="IPR014748">
    <property type="entry name" value="Enoyl-CoA_hydra_C"/>
</dbReference>
<dbReference type="SUPFAM" id="SSF52096">
    <property type="entry name" value="ClpP/crotonase"/>
    <property type="match status" value="1"/>
</dbReference>
<dbReference type="InterPro" id="IPR018376">
    <property type="entry name" value="Enoyl-CoA_hyd/isom_CS"/>
</dbReference>
<evidence type="ECO:0000256" key="4">
    <source>
        <dbReference type="ARBA" id="ARBA00022832"/>
    </source>
</evidence>
<dbReference type="PROSITE" id="PS00166">
    <property type="entry name" value="ENOYL_COA_HYDRATASE"/>
    <property type="match status" value="1"/>
</dbReference>
<evidence type="ECO:0000256" key="9">
    <source>
        <dbReference type="RuleBase" id="RU003707"/>
    </source>
</evidence>
<evidence type="ECO:0000256" key="2">
    <source>
        <dbReference type="ARBA" id="ARBA00005005"/>
    </source>
</evidence>
<keyword evidence="6" id="KW-0443">Lipid metabolism</keyword>
<proteinExistence type="inferred from homology"/>
<dbReference type="Gene3D" id="3.90.226.10">
    <property type="entry name" value="2-enoyl-CoA Hydratase, Chain A, domain 1"/>
    <property type="match status" value="1"/>
</dbReference>
<dbReference type="UniPathway" id="UPA00659"/>
<dbReference type="PANTHER" id="PTHR43149">
    <property type="entry name" value="ENOYL-COA HYDRATASE"/>
    <property type="match status" value="1"/>
</dbReference>
<dbReference type="GO" id="GO:0006635">
    <property type="term" value="P:fatty acid beta-oxidation"/>
    <property type="evidence" value="ECO:0007669"/>
    <property type="project" value="UniProtKB-UniPathway"/>
</dbReference>
<evidence type="ECO:0000256" key="3">
    <source>
        <dbReference type="ARBA" id="ARBA00005254"/>
    </source>
</evidence>
<comment type="similarity">
    <text evidence="3 9">Belongs to the enoyl-CoA hydratase/isomerase family.</text>
</comment>
<dbReference type="CDD" id="cd06558">
    <property type="entry name" value="crotonase-like"/>
    <property type="match status" value="1"/>
</dbReference>
<evidence type="ECO:0000256" key="7">
    <source>
        <dbReference type="ARBA" id="ARBA00023140"/>
    </source>
</evidence>
<dbReference type="Gene3D" id="1.10.12.10">
    <property type="entry name" value="Lyase 2-enoyl-coa Hydratase, Chain A, domain 2"/>
    <property type="match status" value="1"/>
</dbReference>
<name>A0A8K0GPT7_9ROSA</name>
<dbReference type="InterPro" id="IPR029045">
    <property type="entry name" value="ClpP/crotonase-like_dom_sf"/>
</dbReference>
<reference evidence="10" key="1">
    <citation type="submission" date="2020-03" db="EMBL/GenBank/DDBJ databases">
        <title>A high-quality chromosome-level genome assembly of a woody plant with both climbing and erect habits, Rhamnella rubrinervis.</title>
        <authorList>
            <person name="Lu Z."/>
            <person name="Yang Y."/>
            <person name="Zhu X."/>
            <person name="Sun Y."/>
        </authorList>
    </citation>
    <scope>NUCLEOTIDE SEQUENCE</scope>
    <source>
        <strain evidence="10">BYM</strain>
        <tissue evidence="10">Leaf</tissue>
    </source>
</reference>
<evidence type="ECO:0000256" key="5">
    <source>
        <dbReference type="ARBA" id="ARBA00022990"/>
    </source>
</evidence>
<comment type="caution">
    <text evidence="10">The sequence shown here is derived from an EMBL/GenBank/DDBJ whole genome shotgun (WGS) entry which is preliminary data.</text>
</comment>
<accession>A0A8K0GPT7</accession>
<dbReference type="FunFam" id="1.10.12.10:FF:000004">
    <property type="entry name" value="Delta3,5-delta2,4-dienoyl-CoA isomerase"/>
    <property type="match status" value="1"/>
</dbReference>
<evidence type="ECO:0000256" key="8">
    <source>
        <dbReference type="ARBA" id="ARBA00023235"/>
    </source>
</evidence>
<dbReference type="PANTHER" id="PTHR43149:SF1">
    <property type="entry name" value="DELTA(3,5)-DELTA(2,4)-DIENOYL-COA ISOMERASE, MITOCHONDRIAL"/>
    <property type="match status" value="1"/>
</dbReference>
<evidence type="ECO:0000256" key="1">
    <source>
        <dbReference type="ARBA" id="ARBA00004275"/>
    </source>
</evidence>
<dbReference type="GO" id="GO:0005777">
    <property type="term" value="C:peroxisome"/>
    <property type="evidence" value="ECO:0007669"/>
    <property type="project" value="UniProtKB-SubCell"/>
</dbReference>
<dbReference type="InterPro" id="IPR045002">
    <property type="entry name" value="Ech1-like"/>
</dbReference>
<keyword evidence="11" id="KW-1185">Reference proteome</keyword>
<keyword evidence="7" id="KW-0576">Peroxisome</keyword>
<dbReference type="OrthoDB" id="14970at2759"/>
<gene>
    <name evidence="10" type="ORF">FNV43_RR27083</name>
</gene>
<comment type="subcellular location">
    <subcellularLocation>
        <location evidence="1">Peroxisome</location>
    </subcellularLocation>
</comment>
<dbReference type="InterPro" id="IPR001753">
    <property type="entry name" value="Enoyl-CoA_hydra/iso"/>
</dbReference>
<sequence>MAKFETLEIIHKDPNSSVFHLYLNRPSRRNALSRDFFSEFPKALSFLDQNPNVNVIVLSGSGDYFCSGIDLDTLNSQFEKSRSVDRGRASERLRRDIKHMQDAITAIERCRKPVIASIHGACIGGGVDIVTACDVRYCTKDAFFSVKEVDLGITADLGTLQRLPAIVGYGKAMELALTGRRFSGSQAEQMGLVAQAFGSRQELDDGVSVIAKEIGGKSPLAVIGTKAVLLRSKELNLEQGLDYVATWNSGTLLSEDITEAVSAHLHKRKPTFAKL</sequence>
<dbReference type="AlphaFoldDB" id="A0A8K0GPT7"/>
<keyword evidence="5" id="KW-0007">Acetylation</keyword>
<dbReference type="Proteomes" id="UP000796880">
    <property type="component" value="Unassembled WGS sequence"/>
</dbReference>
<evidence type="ECO:0000313" key="10">
    <source>
        <dbReference type="EMBL" id="KAF3432343.1"/>
    </source>
</evidence>
<dbReference type="Pfam" id="PF00378">
    <property type="entry name" value="ECH_1"/>
    <property type="match status" value="1"/>
</dbReference>
<evidence type="ECO:0000256" key="6">
    <source>
        <dbReference type="ARBA" id="ARBA00023098"/>
    </source>
</evidence>
<dbReference type="NCBIfam" id="NF004794">
    <property type="entry name" value="PRK06142.1"/>
    <property type="match status" value="1"/>
</dbReference>
<evidence type="ECO:0000313" key="11">
    <source>
        <dbReference type="Proteomes" id="UP000796880"/>
    </source>
</evidence>
<dbReference type="EMBL" id="VOIH02000012">
    <property type="protein sequence ID" value="KAF3432343.1"/>
    <property type="molecule type" value="Genomic_DNA"/>
</dbReference>
<comment type="pathway">
    <text evidence="2">Lipid metabolism; fatty acid beta-oxidation.</text>
</comment>
<dbReference type="FunFam" id="3.90.226.10:FF:000024">
    <property type="entry name" value="Delta3,5-delta2,4-dienoyl-CoA isomerase"/>
    <property type="match status" value="1"/>
</dbReference>
<keyword evidence="4" id="KW-0276">Fatty acid metabolism</keyword>
<organism evidence="10 11">
    <name type="scientific">Rhamnella rubrinervis</name>
    <dbReference type="NCBI Taxonomy" id="2594499"/>
    <lineage>
        <taxon>Eukaryota</taxon>
        <taxon>Viridiplantae</taxon>
        <taxon>Streptophyta</taxon>
        <taxon>Embryophyta</taxon>
        <taxon>Tracheophyta</taxon>
        <taxon>Spermatophyta</taxon>
        <taxon>Magnoliopsida</taxon>
        <taxon>eudicotyledons</taxon>
        <taxon>Gunneridae</taxon>
        <taxon>Pentapetalae</taxon>
        <taxon>rosids</taxon>
        <taxon>fabids</taxon>
        <taxon>Rosales</taxon>
        <taxon>Rhamnaceae</taxon>
        <taxon>rhamnoid group</taxon>
        <taxon>Rhamneae</taxon>
        <taxon>Rhamnella</taxon>
    </lineage>
</organism>